<dbReference type="STRING" id="469383.Cwoe_1333"/>
<feature type="domain" description="Purine catabolism PurC-like" evidence="2">
    <location>
        <begin position="13"/>
        <end position="121"/>
    </location>
</feature>
<gene>
    <name evidence="5" type="ordered locus">Cwoe_1333</name>
</gene>
<dbReference type="eggNOG" id="COG2508">
    <property type="taxonomic scope" value="Bacteria"/>
</dbReference>
<feature type="domain" description="CdaR GGDEF-like" evidence="4">
    <location>
        <begin position="312"/>
        <end position="425"/>
    </location>
</feature>
<dbReference type="HOGENOM" id="CLU_017436_2_1_11"/>
<comment type="similarity">
    <text evidence="1">Belongs to the CdaR family.</text>
</comment>
<dbReference type="Gene3D" id="1.10.10.2840">
    <property type="entry name" value="PucR C-terminal helix-turn-helix domain"/>
    <property type="match status" value="1"/>
</dbReference>
<dbReference type="PANTHER" id="PTHR33744">
    <property type="entry name" value="CARBOHYDRATE DIACID REGULATOR"/>
    <property type="match status" value="1"/>
</dbReference>
<sequence length="558" mass="59703">MLTVRELVRDIDIRLLAGEEALDAPVRWVHITELADPTPWLSGGELLLTTGMQLSHDAEDQRAYVHRLADHGLAGLGFGVGFGHTHVPEALVAAAKERGLSLFEVPYDVPFIAITETAFSRLVNEQYAVLRRAIAAHERLERIVLSERGLDAVVGAIATLIGGAALVFDARGMLLAQRSFRAELDDETLAALERELRERTRGGGLTGESGGRRGFAPSADALTGRALALPVGASGPRAADGSAADGPPLLQAWLVAAKDSGALSEFDRLTLHQAVTIVALELLRRRVAEDTERRLAGDVLAAIVSGELRGPDLTRRLEPFGLGRRVGVLVLAPPRPGAGALAAAEGALSAALRGEAADGLVALHDGLVSALVPGFDEDELFPLAQRIAERASRALGAPLRLGAGRAVESADARRAFHEARCALEAYALAQPSGNGGGEEAGGNGAGAARTTVATYRDLGSFQLLLSLQDDDALRLFCDSILAPIEESEGAYGGELMRSLEAFIEENGQWERAARRLYCHRHTLRYRIRRVEELTGRSMGSARDRIEFWLALRGRELVR</sequence>
<dbReference type="RefSeq" id="WP_012932813.1">
    <property type="nucleotide sequence ID" value="NC_013739.1"/>
</dbReference>
<dbReference type="OrthoDB" id="8450798at2"/>
<proteinExistence type="inferred from homology"/>
<evidence type="ECO:0000259" key="4">
    <source>
        <dbReference type="Pfam" id="PF17853"/>
    </source>
</evidence>
<keyword evidence="6" id="KW-1185">Reference proteome</keyword>
<dbReference type="Pfam" id="PF17853">
    <property type="entry name" value="GGDEF_2"/>
    <property type="match status" value="1"/>
</dbReference>
<accession>D3FET8</accession>
<evidence type="ECO:0000313" key="5">
    <source>
        <dbReference type="EMBL" id="ADB49762.1"/>
    </source>
</evidence>
<dbReference type="InterPro" id="IPR025736">
    <property type="entry name" value="PucR_C-HTH_dom"/>
</dbReference>
<organism evidence="5 6">
    <name type="scientific">Conexibacter woesei (strain DSM 14684 / CCUG 47730 / CIP 108061 / JCM 11494 / NBRC 100937 / ID131577)</name>
    <dbReference type="NCBI Taxonomy" id="469383"/>
    <lineage>
        <taxon>Bacteria</taxon>
        <taxon>Bacillati</taxon>
        <taxon>Actinomycetota</taxon>
        <taxon>Thermoleophilia</taxon>
        <taxon>Solirubrobacterales</taxon>
        <taxon>Conexibacteraceae</taxon>
        <taxon>Conexibacter</taxon>
    </lineage>
</organism>
<dbReference type="AlphaFoldDB" id="D3FET8"/>
<dbReference type="Proteomes" id="UP000008229">
    <property type="component" value="Chromosome"/>
</dbReference>
<dbReference type="EMBL" id="CP001854">
    <property type="protein sequence ID" value="ADB49762.1"/>
    <property type="molecule type" value="Genomic_DNA"/>
</dbReference>
<dbReference type="PANTHER" id="PTHR33744:SF1">
    <property type="entry name" value="DNA-BINDING TRANSCRIPTIONAL ACTIVATOR ADER"/>
    <property type="match status" value="1"/>
</dbReference>
<evidence type="ECO:0000313" key="6">
    <source>
        <dbReference type="Proteomes" id="UP000008229"/>
    </source>
</evidence>
<reference evidence="5 6" key="1">
    <citation type="journal article" date="2010" name="Stand. Genomic Sci.">
        <title>Complete genome sequence of Conexibacter woesei type strain (ID131577).</title>
        <authorList>
            <person name="Pukall R."/>
            <person name="Lapidus A."/>
            <person name="Glavina Del Rio T."/>
            <person name="Copeland A."/>
            <person name="Tice H."/>
            <person name="Cheng J.-F."/>
            <person name="Lucas S."/>
            <person name="Chen F."/>
            <person name="Nolan M."/>
            <person name="Bruce D."/>
            <person name="Goodwin L."/>
            <person name="Pitluck S."/>
            <person name="Mavromatis K."/>
            <person name="Ivanova N."/>
            <person name="Ovchinnikova G."/>
            <person name="Pati A."/>
            <person name="Chen A."/>
            <person name="Palaniappan K."/>
            <person name="Land M."/>
            <person name="Hauser L."/>
            <person name="Chang Y.-J."/>
            <person name="Jeffries C.D."/>
            <person name="Chain P."/>
            <person name="Meincke L."/>
            <person name="Sims D."/>
            <person name="Brettin T."/>
            <person name="Detter J.C."/>
            <person name="Rohde M."/>
            <person name="Goeker M."/>
            <person name="Bristow J."/>
            <person name="Eisen J.A."/>
            <person name="Markowitz V."/>
            <person name="Kyrpides N.C."/>
            <person name="Klenk H.-P."/>
            <person name="Hugenholtz P."/>
        </authorList>
    </citation>
    <scope>NUCLEOTIDE SEQUENCE [LARGE SCALE GENOMIC DNA]</scope>
    <source>
        <strain evidence="6">DSM 14684 / CIP 108061 / JCM 11494 / NBRC 100937 / ID131577</strain>
    </source>
</reference>
<dbReference type="Pfam" id="PF07905">
    <property type="entry name" value="PucR"/>
    <property type="match status" value="1"/>
</dbReference>
<dbReference type="InterPro" id="IPR041522">
    <property type="entry name" value="CdaR_GGDEF"/>
</dbReference>
<feature type="domain" description="PucR C-terminal helix-turn-helix" evidence="3">
    <location>
        <begin position="495"/>
        <end position="552"/>
    </location>
</feature>
<reference evidence="6" key="2">
    <citation type="submission" date="2010-01" db="EMBL/GenBank/DDBJ databases">
        <title>The complete genome of Conexibacter woesei DSM 14684.</title>
        <authorList>
            <consortium name="US DOE Joint Genome Institute (JGI-PGF)"/>
            <person name="Lucas S."/>
            <person name="Copeland A."/>
            <person name="Lapidus A."/>
            <person name="Glavina del Rio T."/>
            <person name="Dalin E."/>
            <person name="Tice H."/>
            <person name="Bruce D."/>
            <person name="Goodwin L."/>
            <person name="Pitluck S."/>
            <person name="Kyrpides N."/>
            <person name="Mavromatis K."/>
            <person name="Ivanova N."/>
            <person name="Mikhailova N."/>
            <person name="Chertkov O."/>
            <person name="Brettin T."/>
            <person name="Detter J.C."/>
            <person name="Han C."/>
            <person name="Larimer F."/>
            <person name="Land M."/>
            <person name="Hauser L."/>
            <person name="Markowitz V."/>
            <person name="Cheng J.-F."/>
            <person name="Hugenholtz P."/>
            <person name="Woyke T."/>
            <person name="Wu D."/>
            <person name="Pukall R."/>
            <person name="Steenblock K."/>
            <person name="Schneider S."/>
            <person name="Klenk H.-P."/>
            <person name="Eisen J.A."/>
        </authorList>
    </citation>
    <scope>NUCLEOTIDE SEQUENCE [LARGE SCALE GENOMIC DNA]</scope>
    <source>
        <strain evidence="6">DSM 14684 / CIP 108061 / JCM 11494 / NBRC 100937 / ID131577</strain>
    </source>
</reference>
<dbReference type="Pfam" id="PF13556">
    <property type="entry name" value="HTH_30"/>
    <property type="match status" value="1"/>
</dbReference>
<evidence type="ECO:0000256" key="1">
    <source>
        <dbReference type="ARBA" id="ARBA00006754"/>
    </source>
</evidence>
<dbReference type="InterPro" id="IPR051448">
    <property type="entry name" value="CdaR-like_regulators"/>
</dbReference>
<evidence type="ECO:0000259" key="2">
    <source>
        <dbReference type="Pfam" id="PF07905"/>
    </source>
</evidence>
<dbReference type="KEGG" id="cwo:Cwoe_1333"/>
<dbReference type="InterPro" id="IPR042070">
    <property type="entry name" value="PucR_C-HTH_sf"/>
</dbReference>
<dbReference type="InterPro" id="IPR012914">
    <property type="entry name" value="PucR_dom"/>
</dbReference>
<protein>
    <submittedName>
        <fullName evidence="5">Transcriptional regulator, PucR family</fullName>
    </submittedName>
</protein>
<name>D3FET8_CONWI</name>
<evidence type="ECO:0000259" key="3">
    <source>
        <dbReference type="Pfam" id="PF13556"/>
    </source>
</evidence>